<proteinExistence type="predicted"/>
<feature type="region of interest" description="Disordered" evidence="1">
    <location>
        <begin position="74"/>
        <end position="124"/>
    </location>
</feature>
<sequence length="124" mass="14256">MSTSKPRVIKSYEKLDDSIVEQIKLAYPEGFAGNLIRFTDINGSLASALPFETEEKYYLVRMTKTEALLIIDDDEDYDEDGNLYDEARESYEDKYDDDEEIEEADIDPSELEEEGTSDNDDDND</sequence>
<evidence type="ECO:0000313" key="2">
    <source>
        <dbReference type="EMBL" id="NJC25447.1"/>
    </source>
</evidence>
<comment type="caution">
    <text evidence="2">The sequence shown here is derived from an EMBL/GenBank/DDBJ whole genome shotgun (WGS) entry which is preliminary data.</text>
</comment>
<feature type="compositionally biased region" description="Acidic residues" evidence="1">
    <location>
        <begin position="74"/>
        <end position="83"/>
    </location>
</feature>
<evidence type="ECO:0000313" key="3">
    <source>
        <dbReference type="Proteomes" id="UP000770785"/>
    </source>
</evidence>
<dbReference type="EMBL" id="JAATJH010000001">
    <property type="protein sequence ID" value="NJC25447.1"/>
    <property type="molecule type" value="Genomic_DNA"/>
</dbReference>
<organism evidence="2 3">
    <name type="scientific">Neolewinella antarctica</name>
    <dbReference type="NCBI Taxonomy" id="442734"/>
    <lineage>
        <taxon>Bacteria</taxon>
        <taxon>Pseudomonadati</taxon>
        <taxon>Bacteroidota</taxon>
        <taxon>Saprospiria</taxon>
        <taxon>Saprospirales</taxon>
        <taxon>Lewinellaceae</taxon>
        <taxon>Neolewinella</taxon>
    </lineage>
</organism>
<feature type="compositionally biased region" description="Acidic residues" evidence="1">
    <location>
        <begin position="94"/>
        <end position="124"/>
    </location>
</feature>
<dbReference type="RefSeq" id="WP_168036198.1">
    <property type="nucleotide sequence ID" value="NZ_JAATJH010000001.1"/>
</dbReference>
<evidence type="ECO:0000256" key="1">
    <source>
        <dbReference type="SAM" id="MobiDB-lite"/>
    </source>
</evidence>
<protein>
    <submittedName>
        <fullName evidence="2">Uncharacterized protein</fullName>
    </submittedName>
</protein>
<name>A0ABX0X8G1_9BACT</name>
<dbReference type="Proteomes" id="UP000770785">
    <property type="component" value="Unassembled WGS sequence"/>
</dbReference>
<gene>
    <name evidence="2" type="ORF">GGR27_000928</name>
</gene>
<keyword evidence="3" id="KW-1185">Reference proteome</keyword>
<accession>A0ABX0X8G1</accession>
<reference evidence="2 3" key="1">
    <citation type="submission" date="2020-03" db="EMBL/GenBank/DDBJ databases">
        <title>Genomic Encyclopedia of Type Strains, Phase IV (KMG-IV): sequencing the most valuable type-strain genomes for metagenomic binning, comparative biology and taxonomic classification.</title>
        <authorList>
            <person name="Goeker M."/>
        </authorList>
    </citation>
    <scope>NUCLEOTIDE SEQUENCE [LARGE SCALE GENOMIC DNA]</scope>
    <source>
        <strain evidence="2 3">DSM 105096</strain>
    </source>
</reference>